<dbReference type="SUPFAM" id="SSF56112">
    <property type="entry name" value="Protein kinase-like (PK-like)"/>
    <property type="match status" value="1"/>
</dbReference>
<proteinExistence type="predicted"/>
<sequence>MQLTNRPLTLRLQQLENDQIPTNIERGSTYSVTDGYYLDLLSCHDSRIRHQPNSLNDEEDGRAQMANLTIMRTLLSHFTNREFRHGPFVFRLTDLHQSNIFVDNDWNIKCLIDLEWACSLPVETLRPPYWLTGCSADDLVGRRLDKFSKAHHEFMEIFEEEEKSFPPINGAASYRTNIIKSGWKIGNFWYFQALDSPKGLYNIFRDHIQPLFAPSHNVDPDSPRIVSEYWAVDGKEVISTKLRDKEMYEKVLRQNFEDASRNTSKHVFEQ</sequence>
<evidence type="ECO:0000313" key="1">
    <source>
        <dbReference type="EMBL" id="RDL42521.1"/>
    </source>
</evidence>
<comment type="caution">
    <text evidence="1">The sequence shown here is derived from an EMBL/GenBank/DDBJ whole genome shotgun (WGS) entry which is preliminary data.</text>
</comment>
<keyword evidence="2" id="KW-1185">Reference proteome</keyword>
<dbReference type="OrthoDB" id="3645574at2759"/>
<protein>
    <recommendedName>
        <fullName evidence="3">Aminoglycoside phosphotransferase domain-containing protein</fullName>
    </recommendedName>
</protein>
<reference evidence="1 2" key="1">
    <citation type="journal article" date="2018" name="IMA Fungus">
        <title>IMA Genome-F 9: Draft genome sequence of Annulohypoxylon stygium, Aspergillus mulundensis, Berkeleyomyces basicola (syn. Thielaviopsis basicola), Ceratocystis smalleyi, two Cercospora beticola strains, Coleophoma cylindrospora, Fusarium fracticaudum, Phialophora cf. hyalina, and Morchella septimelata.</title>
        <authorList>
            <person name="Wingfield B.D."/>
            <person name="Bills G.F."/>
            <person name="Dong Y."/>
            <person name="Huang W."/>
            <person name="Nel W.J."/>
            <person name="Swalarsk-Parry B.S."/>
            <person name="Vaghefi N."/>
            <person name="Wilken P.M."/>
            <person name="An Z."/>
            <person name="de Beer Z.W."/>
            <person name="De Vos L."/>
            <person name="Chen L."/>
            <person name="Duong T.A."/>
            <person name="Gao Y."/>
            <person name="Hammerbacher A."/>
            <person name="Kikkert J.R."/>
            <person name="Li Y."/>
            <person name="Li H."/>
            <person name="Li K."/>
            <person name="Li Q."/>
            <person name="Liu X."/>
            <person name="Ma X."/>
            <person name="Naidoo K."/>
            <person name="Pethybridge S.J."/>
            <person name="Sun J."/>
            <person name="Steenkamp E.T."/>
            <person name="van der Nest M.A."/>
            <person name="van Wyk S."/>
            <person name="Wingfield M.J."/>
            <person name="Xiong C."/>
            <person name="Yue Q."/>
            <person name="Zhang X."/>
        </authorList>
    </citation>
    <scope>NUCLEOTIDE SEQUENCE [LARGE SCALE GENOMIC DNA]</scope>
    <source>
        <strain evidence="1 2">BP 5553</strain>
    </source>
</reference>
<gene>
    <name evidence="1" type="ORF">BP5553_02500</name>
</gene>
<dbReference type="EMBL" id="NPIC01000001">
    <property type="protein sequence ID" value="RDL42521.1"/>
    <property type="molecule type" value="Genomic_DNA"/>
</dbReference>
<evidence type="ECO:0000313" key="2">
    <source>
        <dbReference type="Proteomes" id="UP000254866"/>
    </source>
</evidence>
<name>A0A370U414_9HELO</name>
<dbReference type="Proteomes" id="UP000254866">
    <property type="component" value="Unassembled WGS sequence"/>
</dbReference>
<evidence type="ECO:0008006" key="3">
    <source>
        <dbReference type="Google" id="ProtNLM"/>
    </source>
</evidence>
<organism evidence="1 2">
    <name type="scientific">Venustampulla echinocandica</name>
    <dbReference type="NCBI Taxonomy" id="2656787"/>
    <lineage>
        <taxon>Eukaryota</taxon>
        <taxon>Fungi</taxon>
        <taxon>Dikarya</taxon>
        <taxon>Ascomycota</taxon>
        <taxon>Pezizomycotina</taxon>
        <taxon>Leotiomycetes</taxon>
        <taxon>Helotiales</taxon>
        <taxon>Pleuroascaceae</taxon>
        <taxon>Venustampulla</taxon>
    </lineage>
</organism>
<dbReference type="AlphaFoldDB" id="A0A370U414"/>
<dbReference type="InterPro" id="IPR011009">
    <property type="entry name" value="Kinase-like_dom_sf"/>
</dbReference>
<dbReference type="RefSeq" id="XP_031875177.1">
    <property type="nucleotide sequence ID" value="XM_032011123.1"/>
</dbReference>
<dbReference type="GeneID" id="43595349"/>
<dbReference type="STRING" id="2656787.A0A370U414"/>
<accession>A0A370U414</accession>